<keyword evidence="4" id="KW-1185">Reference proteome</keyword>
<dbReference type="PROSITE" id="PS50110">
    <property type="entry name" value="RESPONSE_REGULATORY"/>
    <property type="match status" value="1"/>
</dbReference>
<dbReference type="EMBL" id="BKAG01000013">
    <property type="protein sequence ID" value="GEP42971.1"/>
    <property type="molecule type" value="Genomic_DNA"/>
</dbReference>
<feature type="domain" description="Response regulatory" evidence="2">
    <location>
        <begin position="12"/>
        <end position="136"/>
    </location>
</feature>
<comment type="caution">
    <text evidence="3">The sequence shown here is derived from an EMBL/GenBank/DDBJ whole genome shotgun (WGS) entry which is preliminary data.</text>
</comment>
<dbReference type="InterPro" id="IPR001789">
    <property type="entry name" value="Sig_transdc_resp-reg_receiver"/>
</dbReference>
<dbReference type="Gene3D" id="3.40.50.2300">
    <property type="match status" value="1"/>
</dbReference>
<organism evidence="3 4">
    <name type="scientific">Brevifollis gellanilyticus</name>
    <dbReference type="NCBI Taxonomy" id="748831"/>
    <lineage>
        <taxon>Bacteria</taxon>
        <taxon>Pseudomonadati</taxon>
        <taxon>Verrucomicrobiota</taxon>
        <taxon>Verrucomicrobiia</taxon>
        <taxon>Verrucomicrobiales</taxon>
        <taxon>Verrucomicrobiaceae</taxon>
    </lineage>
</organism>
<evidence type="ECO:0000259" key="2">
    <source>
        <dbReference type="PROSITE" id="PS50110"/>
    </source>
</evidence>
<dbReference type="InterPro" id="IPR011006">
    <property type="entry name" value="CheY-like_superfamily"/>
</dbReference>
<dbReference type="SMART" id="SM00448">
    <property type="entry name" value="REC"/>
    <property type="match status" value="1"/>
</dbReference>
<gene>
    <name evidence="3" type="ORF">BGE01nite_22620</name>
</gene>
<sequence length="149" mass="16372">MSLPASSTPPTRVLLAEESLPYRRVIREALTSFRHCEVDDSPTAERAFELALSRPYHLFILAIPLPDMSGMMLDRLISKAYPLTHRGSHTAPPVIFLARPEDGNALAAHQRDVRLRGILSYPPKLDALLSLTAGLLPEAPGRGSLPPLF</sequence>
<accession>A0A512M9F6</accession>
<evidence type="ECO:0000313" key="4">
    <source>
        <dbReference type="Proteomes" id="UP000321577"/>
    </source>
</evidence>
<dbReference type="AlphaFoldDB" id="A0A512M9F6"/>
<protein>
    <recommendedName>
        <fullName evidence="2">Response regulatory domain-containing protein</fullName>
    </recommendedName>
</protein>
<reference evidence="3 4" key="1">
    <citation type="submission" date="2019-07" db="EMBL/GenBank/DDBJ databases">
        <title>Whole genome shotgun sequence of Brevifollis gellanilyticus NBRC 108608.</title>
        <authorList>
            <person name="Hosoyama A."/>
            <person name="Uohara A."/>
            <person name="Ohji S."/>
            <person name="Ichikawa N."/>
        </authorList>
    </citation>
    <scope>NUCLEOTIDE SEQUENCE [LARGE SCALE GENOMIC DNA]</scope>
    <source>
        <strain evidence="3 4">NBRC 108608</strain>
    </source>
</reference>
<dbReference type="Proteomes" id="UP000321577">
    <property type="component" value="Unassembled WGS sequence"/>
</dbReference>
<dbReference type="GO" id="GO:0000160">
    <property type="term" value="P:phosphorelay signal transduction system"/>
    <property type="evidence" value="ECO:0007669"/>
    <property type="project" value="InterPro"/>
</dbReference>
<name>A0A512M9F6_9BACT</name>
<dbReference type="SUPFAM" id="SSF52172">
    <property type="entry name" value="CheY-like"/>
    <property type="match status" value="1"/>
</dbReference>
<proteinExistence type="predicted"/>
<comment type="caution">
    <text evidence="1">Lacks conserved residue(s) required for the propagation of feature annotation.</text>
</comment>
<evidence type="ECO:0000313" key="3">
    <source>
        <dbReference type="EMBL" id="GEP42971.1"/>
    </source>
</evidence>
<evidence type="ECO:0000256" key="1">
    <source>
        <dbReference type="PROSITE-ProRule" id="PRU00169"/>
    </source>
</evidence>